<proteinExistence type="predicted"/>
<organism evidence="2">
    <name type="scientific">Nothobranchius korthausae</name>
    <dbReference type="NCBI Taxonomy" id="1143690"/>
    <lineage>
        <taxon>Eukaryota</taxon>
        <taxon>Metazoa</taxon>
        <taxon>Chordata</taxon>
        <taxon>Craniata</taxon>
        <taxon>Vertebrata</taxon>
        <taxon>Euteleostomi</taxon>
        <taxon>Actinopterygii</taxon>
        <taxon>Neopterygii</taxon>
        <taxon>Teleostei</taxon>
        <taxon>Neoteleostei</taxon>
        <taxon>Acanthomorphata</taxon>
        <taxon>Ovalentaria</taxon>
        <taxon>Atherinomorphae</taxon>
        <taxon>Cyprinodontiformes</taxon>
        <taxon>Nothobranchiidae</taxon>
        <taxon>Nothobranchius</taxon>
    </lineage>
</organism>
<reference evidence="2" key="2">
    <citation type="submission" date="2016-06" db="EMBL/GenBank/DDBJ databases">
        <title>The genome of a short-lived fish provides insights into sex chromosome evolution and the genetic control of aging.</title>
        <authorList>
            <person name="Reichwald K."/>
            <person name="Felder M."/>
            <person name="Petzold A."/>
            <person name="Koch P."/>
            <person name="Groth M."/>
            <person name="Platzer M."/>
        </authorList>
    </citation>
    <scope>NUCLEOTIDE SEQUENCE</scope>
    <source>
        <tissue evidence="2">Brain</tissue>
    </source>
</reference>
<feature type="non-terminal residue" evidence="2">
    <location>
        <position position="72"/>
    </location>
</feature>
<feature type="non-terminal residue" evidence="2">
    <location>
        <position position="1"/>
    </location>
</feature>
<protein>
    <submittedName>
        <fullName evidence="2">Uncharacterized protein</fullName>
    </submittedName>
</protein>
<evidence type="ECO:0000313" key="2">
    <source>
        <dbReference type="EMBL" id="SBQ75322.1"/>
    </source>
</evidence>
<reference evidence="2" key="1">
    <citation type="submission" date="2016-05" db="EMBL/GenBank/DDBJ databases">
        <authorList>
            <person name="Lavstsen T."/>
            <person name="Jespersen J.S."/>
        </authorList>
    </citation>
    <scope>NUCLEOTIDE SEQUENCE</scope>
    <source>
        <tissue evidence="2">Brain</tissue>
    </source>
</reference>
<accession>A0A1A8GW79</accession>
<name>A0A1A8GW79_9TELE</name>
<dbReference type="AlphaFoldDB" id="A0A1A8GW79"/>
<sequence>LQLSTVFSTARSRASNSNSNQVCASPVMPGLKSMDKGNPWLAVPDAADRSSRINTEKPAVALASLKASVTVN</sequence>
<feature type="region of interest" description="Disordered" evidence="1">
    <location>
        <begin position="1"/>
        <end position="23"/>
    </location>
</feature>
<gene>
    <name evidence="2" type="primary">Nfu_g_1_023295</name>
</gene>
<feature type="compositionally biased region" description="Low complexity" evidence="1">
    <location>
        <begin position="10"/>
        <end position="20"/>
    </location>
</feature>
<dbReference type="EMBL" id="HAEC01007184">
    <property type="protein sequence ID" value="SBQ75322.1"/>
    <property type="molecule type" value="Transcribed_RNA"/>
</dbReference>
<evidence type="ECO:0000256" key="1">
    <source>
        <dbReference type="SAM" id="MobiDB-lite"/>
    </source>
</evidence>